<dbReference type="InterPro" id="IPR025476">
    <property type="entry name" value="Helitron_helicase-like"/>
</dbReference>
<dbReference type="Proteomes" id="UP000232688">
    <property type="component" value="Unassembled WGS sequence"/>
</dbReference>
<dbReference type="EMBL" id="LLXH01001838">
    <property type="protein sequence ID" value="PKC57397.1"/>
    <property type="molecule type" value="Genomic_DNA"/>
</dbReference>
<dbReference type="VEuPathDB" id="FungiDB:RhiirFUN_005455"/>
<reference evidence="2 3" key="1">
    <citation type="submission" date="2017-10" db="EMBL/GenBank/DDBJ databases">
        <title>Extensive intraspecific genome diversity in a model arbuscular mycorrhizal fungus.</title>
        <authorList>
            <person name="Chen E.C.H."/>
            <person name="Morin E."/>
            <person name="Baudet D."/>
            <person name="Noel J."/>
            <person name="Ndikumana S."/>
            <person name="Charron P."/>
            <person name="St-Onge C."/>
            <person name="Giorgi J."/>
            <person name="Grigoriev I.V."/>
            <person name="Roux C."/>
            <person name="Martin F.M."/>
            <person name="Corradi N."/>
        </authorList>
    </citation>
    <scope>NUCLEOTIDE SEQUENCE [LARGE SCALE GENOMIC DNA]</scope>
    <source>
        <strain evidence="2 3">A1</strain>
    </source>
</reference>
<evidence type="ECO:0000259" key="1">
    <source>
        <dbReference type="Pfam" id="PF14214"/>
    </source>
</evidence>
<dbReference type="AlphaFoldDB" id="A0A2N0R263"/>
<feature type="domain" description="Helitron helicase-like" evidence="1">
    <location>
        <begin position="14"/>
        <end position="137"/>
    </location>
</feature>
<dbReference type="Pfam" id="PF14214">
    <property type="entry name" value="Helitron_like_N"/>
    <property type="match status" value="1"/>
</dbReference>
<evidence type="ECO:0000313" key="3">
    <source>
        <dbReference type="Proteomes" id="UP000232688"/>
    </source>
</evidence>
<accession>A0A2N0R263</accession>
<evidence type="ECO:0000313" key="2">
    <source>
        <dbReference type="EMBL" id="PKC57397.1"/>
    </source>
</evidence>
<organism evidence="2 3">
    <name type="scientific">Rhizophagus irregularis</name>
    <dbReference type="NCBI Taxonomy" id="588596"/>
    <lineage>
        <taxon>Eukaryota</taxon>
        <taxon>Fungi</taxon>
        <taxon>Fungi incertae sedis</taxon>
        <taxon>Mucoromycota</taxon>
        <taxon>Glomeromycotina</taxon>
        <taxon>Glomeromycetes</taxon>
        <taxon>Glomerales</taxon>
        <taxon>Glomeraceae</taxon>
        <taxon>Rhizophagus</taxon>
    </lineage>
</organism>
<reference evidence="2 3" key="2">
    <citation type="submission" date="2017-10" db="EMBL/GenBank/DDBJ databases">
        <title>Genome analyses suggest a sexual origin of heterokaryosis in a supposedly ancient asexual fungus.</title>
        <authorList>
            <person name="Corradi N."/>
            <person name="Sedzielewska K."/>
            <person name="Noel J."/>
            <person name="Charron P."/>
            <person name="Farinelli L."/>
            <person name="Marton T."/>
            <person name="Kruger M."/>
            <person name="Pelin A."/>
            <person name="Brachmann A."/>
            <person name="Corradi N."/>
        </authorList>
    </citation>
    <scope>NUCLEOTIDE SEQUENCE [LARGE SCALE GENOMIC DNA]</scope>
    <source>
        <strain evidence="2 3">A1</strain>
    </source>
</reference>
<protein>
    <recommendedName>
        <fullName evidence="1">Helitron helicase-like domain-containing protein</fullName>
    </recommendedName>
</protein>
<proteinExistence type="predicted"/>
<comment type="caution">
    <text evidence="2">The sequence shown here is derived from an EMBL/GenBank/DDBJ whole genome shotgun (WGS) entry which is preliminary data.</text>
</comment>
<sequence length="147" mass="17713">MRWRALQEGKVYIKQNLTNDQITVSDIQERIIQGDNHIADRIMRFGEGLRGSRQFWNTRSNELYDLIKQIDSQGLIFFMFSAADLHWPELHKLMPSSGNSETSAKHHHQNIVDNPHIAVWFFSKRFEIFFNDVLKQQWDLEDWWYRF</sequence>
<name>A0A2N0R263_9GLOM</name>
<dbReference type="VEuPathDB" id="FungiDB:RhiirA1_472558"/>
<gene>
    <name evidence="2" type="ORF">RhiirA1_472558</name>
</gene>